<dbReference type="Pfam" id="PF00126">
    <property type="entry name" value="HTH_1"/>
    <property type="match status" value="1"/>
</dbReference>
<dbReference type="GO" id="GO:0006351">
    <property type="term" value="P:DNA-templated transcription"/>
    <property type="evidence" value="ECO:0007669"/>
    <property type="project" value="TreeGrafter"/>
</dbReference>
<name>A0A7Y8CLS6_9PSED</name>
<proteinExistence type="inferred from homology"/>
<feature type="domain" description="HTH lysR-type" evidence="5">
    <location>
        <begin position="1"/>
        <end position="58"/>
    </location>
</feature>
<dbReference type="PROSITE" id="PS50931">
    <property type="entry name" value="HTH_LYSR"/>
    <property type="match status" value="1"/>
</dbReference>
<dbReference type="Pfam" id="PF03466">
    <property type="entry name" value="LysR_substrate"/>
    <property type="match status" value="1"/>
</dbReference>
<gene>
    <name evidence="6" type="ORF">HX876_23870</name>
</gene>
<dbReference type="InterPro" id="IPR000847">
    <property type="entry name" value="LysR_HTH_N"/>
</dbReference>
<comment type="similarity">
    <text evidence="1">Belongs to the LysR transcriptional regulatory family.</text>
</comment>
<dbReference type="Gene3D" id="3.40.190.290">
    <property type="match status" value="1"/>
</dbReference>
<evidence type="ECO:0000256" key="2">
    <source>
        <dbReference type="ARBA" id="ARBA00023015"/>
    </source>
</evidence>
<dbReference type="PANTHER" id="PTHR30537:SF3">
    <property type="entry name" value="TRANSCRIPTIONAL REGULATORY PROTEIN"/>
    <property type="match status" value="1"/>
</dbReference>
<dbReference type="EMBL" id="JACAQD010000032">
    <property type="protein sequence ID" value="NWC35421.1"/>
    <property type="molecule type" value="Genomic_DNA"/>
</dbReference>
<dbReference type="SUPFAM" id="SSF46785">
    <property type="entry name" value="Winged helix' DNA-binding domain"/>
    <property type="match status" value="1"/>
</dbReference>
<dbReference type="AlphaFoldDB" id="A0A7Y8CLS6"/>
<comment type="caution">
    <text evidence="6">The sequence shown here is derived from an EMBL/GenBank/DDBJ whole genome shotgun (WGS) entry which is preliminary data.</text>
</comment>
<dbReference type="InterPro" id="IPR058163">
    <property type="entry name" value="LysR-type_TF_proteobact-type"/>
</dbReference>
<dbReference type="RefSeq" id="WP_177058001.1">
    <property type="nucleotide sequence ID" value="NZ_JACAPB010000019.1"/>
</dbReference>
<accession>A0A7Y8CLS6</accession>
<dbReference type="SUPFAM" id="SSF53850">
    <property type="entry name" value="Periplasmic binding protein-like II"/>
    <property type="match status" value="1"/>
</dbReference>
<dbReference type="InterPro" id="IPR005119">
    <property type="entry name" value="LysR_subst-bd"/>
</dbReference>
<evidence type="ECO:0000313" key="7">
    <source>
        <dbReference type="Proteomes" id="UP000520592"/>
    </source>
</evidence>
<reference evidence="6 7" key="1">
    <citation type="submission" date="2020-04" db="EMBL/GenBank/DDBJ databases">
        <title>Molecular characterization of pseudomonads from Agaricus bisporus reveal novel blotch 2 pathogens in Western Europe.</title>
        <authorList>
            <person name="Taparia T."/>
            <person name="Krijger M."/>
            <person name="Haynes E."/>
            <person name="Elpinstone J.G."/>
            <person name="Noble R."/>
            <person name="Van Der Wolf J."/>
        </authorList>
    </citation>
    <scope>NUCLEOTIDE SEQUENCE [LARGE SCALE GENOMIC DNA]</scope>
    <source>
        <strain evidence="6 7">IPO3737</strain>
    </source>
</reference>
<keyword evidence="3" id="KW-0238">DNA-binding</keyword>
<evidence type="ECO:0000256" key="1">
    <source>
        <dbReference type="ARBA" id="ARBA00009437"/>
    </source>
</evidence>
<dbReference type="GO" id="GO:0043565">
    <property type="term" value="F:sequence-specific DNA binding"/>
    <property type="evidence" value="ECO:0007669"/>
    <property type="project" value="TreeGrafter"/>
</dbReference>
<dbReference type="Proteomes" id="UP000520592">
    <property type="component" value="Unassembled WGS sequence"/>
</dbReference>
<protein>
    <submittedName>
        <fullName evidence="6">LysR family transcriptional regulator</fullName>
    </submittedName>
</protein>
<dbReference type="GO" id="GO:0003700">
    <property type="term" value="F:DNA-binding transcription factor activity"/>
    <property type="evidence" value="ECO:0007669"/>
    <property type="project" value="InterPro"/>
</dbReference>
<evidence type="ECO:0000313" key="6">
    <source>
        <dbReference type="EMBL" id="NWC35421.1"/>
    </source>
</evidence>
<evidence type="ECO:0000259" key="5">
    <source>
        <dbReference type="PROSITE" id="PS50931"/>
    </source>
</evidence>
<evidence type="ECO:0000256" key="3">
    <source>
        <dbReference type="ARBA" id="ARBA00023125"/>
    </source>
</evidence>
<organism evidence="6 7">
    <name type="scientific">Pseudomonas gingeri</name>
    <dbReference type="NCBI Taxonomy" id="117681"/>
    <lineage>
        <taxon>Bacteria</taxon>
        <taxon>Pseudomonadati</taxon>
        <taxon>Pseudomonadota</taxon>
        <taxon>Gammaproteobacteria</taxon>
        <taxon>Pseudomonadales</taxon>
        <taxon>Pseudomonadaceae</taxon>
        <taxon>Pseudomonas</taxon>
    </lineage>
</organism>
<dbReference type="InterPro" id="IPR036390">
    <property type="entry name" value="WH_DNA-bd_sf"/>
</dbReference>
<keyword evidence="2" id="KW-0805">Transcription regulation</keyword>
<evidence type="ECO:0000256" key="4">
    <source>
        <dbReference type="ARBA" id="ARBA00023163"/>
    </source>
</evidence>
<keyword evidence="4" id="KW-0804">Transcription</keyword>
<sequence>MNWDDARFFLTLARVSTLRGAARVLNVDQATVGRRIVALERALKATLFLRASDGYTLTPAGEAALDAAEKMEQAGNELQRRIEGLDERATGLVRIASTDSLAVDFVIPAIARLHAAYPDVRVEIKSGVEALNLAKREADIAIRTIKPDNPDLLVRRLASWPIGLFASRQYLERNGTPKAGTGFAGHDIVAFQAHVDTGERYNLAQEAVPGARMVASANSSLLVRTALSAGLGLGEIPLYMGERAGLLQVWPERTRSHTYDVWLVTHKDLRHTARVSKVIEYLVTEFDPSGGTDQADARR</sequence>
<dbReference type="PANTHER" id="PTHR30537">
    <property type="entry name" value="HTH-TYPE TRANSCRIPTIONAL REGULATOR"/>
    <property type="match status" value="1"/>
</dbReference>
<dbReference type="InterPro" id="IPR036388">
    <property type="entry name" value="WH-like_DNA-bd_sf"/>
</dbReference>
<dbReference type="Gene3D" id="1.10.10.10">
    <property type="entry name" value="Winged helix-like DNA-binding domain superfamily/Winged helix DNA-binding domain"/>
    <property type="match status" value="1"/>
</dbReference>